<organism evidence="2 3">
    <name type="scientific">Triticum urartu</name>
    <name type="common">Red wild einkorn</name>
    <name type="synonym">Crithodium urartu</name>
    <dbReference type="NCBI Taxonomy" id="4572"/>
    <lineage>
        <taxon>Eukaryota</taxon>
        <taxon>Viridiplantae</taxon>
        <taxon>Streptophyta</taxon>
        <taxon>Embryophyta</taxon>
        <taxon>Tracheophyta</taxon>
        <taxon>Spermatophyta</taxon>
        <taxon>Magnoliopsida</taxon>
        <taxon>Liliopsida</taxon>
        <taxon>Poales</taxon>
        <taxon>Poaceae</taxon>
        <taxon>BOP clade</taxon>
        <taxon>Pooideae</taxon>
        <taxon>Triticodae</taxon>
        <taxon>Triticeae</taxon>
        <taxon>Triticinae</taxon>
        <taxon>Triticum</taxon>
    </lineage>
</organism>
<evidence type="ECO:0000256" key="1">
    <source>
        <dbReference type="SAM" id="SignalP"/>
    </source>
</evidence>
<dbReference type="Gramene" id="TuG1812G0600001167.01.T01">
    <property type="protein sequence ID" value="TuG1812G0600001167.01.T01.cds397593"/>
    <property type="gene ID" value="TuG1812G0600001167.01"/>
</dbReference>
<feature type="signal peptide" evidence="1">
    <location>
        <begin position="1"/>
        <end position="15"/>
    </location>
</feature>
<proteinExistence type="predicted"/>
<dbReference type="Proteomes" id="UP000015106">
    <property type="component" value="Chromosome 6"/>
</dbReference>
<sequence>MEHSLILFLFSLAWCSTPLSECCASCSCCADQQIDSCSSISCHRSTSPWPLPRY</sequence>
<evidence type="ECO:0000313" key="2">
    <source>
        <dbReference type="EnsemblPlants" id="TuG1812G0600001167.01.T01.cds397593"/>
    </source>
</evidence>
<name>A0A8R7US14_TRIUA</name>
<reference evidence="2" key="3">
    <citation type="submission" date="2022-06" db="UniProtKB">
        <authorList>
            <consortium name="EnsemblPlants"/>
        </authorList>
    </citation>
    <scope>IDENTIFICATION</scope>
</reference>
<protein>
    <submittedName>
        <fullName evidence="2">Uncharacterized protein</fullName>
    </submittedName>
</protein>
<reference evidence="3" key="1">
    <citation type="journal article" date="2013" name="Nature">
        <title>Draft genome of the wheat A-genome progenitor Triticum urartu.</title>
        <authorList>
            <person name="Ling H.Q."/>
            <person name="Zhao S."/>
            <person name="Liu D."/>
            <person name="Wang J."/>
            <person name="Sun H."/>
            <person name="Zhang C."/>
            <person name="Fan H."/>
            <person name="Li D."/>
            <person name="Dong L."/>
            <person name="Tao Y."/>
            <person name="Gao C."/>
            <person name="Wu H."/>
            <person name="Li Y."/>
            <person name="Cui Y."/>
            <person name="Guo X."/>
            <person name="Zheng S."/>
            <person name="Wang B."/>
            <person name="Yu K."/>
            <person name="Liang Q."/>
            <person name="Yang W."/>
            <person name="Lou X."/>
            <person name="Chen J."/>
            <person name="Feng M."/>
            <person name="Jian J."/>
            <person name="Zhang X."/>
            <person name="Luo G."/>
            <person name="Jiang Y."/>
            <person name="Liu J."/>
            <person name="Wang Z."/>
            <person name="Sha Y."/>
            <person name="Zhang B."/>
            <person name="Wu H."/>
            <person name="Tang D."/>
            <person name="Shen Q."/>
            <person name="Xue P."/>
            <person name="Zou S."/>
            <person name="Wang X."/>
            <person name="Liu X."/>
            <person name="Wang F."/>
            <person name="Yang Y."/>
            <person name="An X."/>
            <person name="Dong Z."/>
            <person name="Zhang K."/>
            <person name="Zhang X."/>
            <person name="Luo M.C."/>
            <person name="Dvorak J."/>
            <person name="Tong Y."/>
            <person name="Wang J."/>
            <person name="Yang H."/>
            <person name="Li Z."/>
            <person name="Wang D."/>
            <person name="Zhang A."/>
            <person name="Wang J."/>
        </authorList>
    </citation>
    <scope>NUCLEOTIDE SEQUENCE</scope>
    <source>
        <strain evidence="3">cv. G1812</strain>
    </source>
</reference>
<dbReference type="EnsemblPlants" id="TuG1812G0600001167.01.T01">
    <property type="protein sequence ID" value="TuG1812G0600001167.01.T01.cds397593"/>
    <property type="gene ID" value="TuG1812G0600001167.01"/>
</dbReference>
<reference evidence="2" key="2">
    <citation type="submission" date="2018-03" db="EMBL/GenBank/DDBJ databases">
        <title>The Triticum urartu genome reveals the dynamic nature of wheat genome evolution.</title>
        <authorList>
            <person name="Ling H."/>
            <person name="Ma B."/>
            <person name="Shi X."/>
            <person name="Liu H."/>
            <person name="Dong L."/>
            <person name="Sun H."/>
            <person name="Cao Y."/>
            <person name="Gao Q."/>
            <person name="Zheng S."/>
            <person name="Li Y."/>
            <person name="Yu Y."/>
            <person name="Du H."/>
            <person name="Qi M."/>
            <person name="Li Y."/>
            <person name="Yu H."/>
            <person name="Cui Y."/>
            <person name="Wang N."/>
            <person name="Chen C."/>
            <person name="Wu H."/>
            <person name="Zhao Y."/>
            <person name="Zhang J."/>
            <person name="Li Y."/>
            <person name="Zhou W."/>
            <person name="Zhang B."/>
            <person name="Hu W."/>
            <person name="Eijk M."/>
            <person name="Tang J."/>
            <person name="Witsenboer H."/>
            <person name="Zhao S."/>
            <person name="Li Z."/>
            <person name="Zhang A."/>
            <person name="Wang D."/>
            <person name="Liang C."/>
        </authorList>
    </citation>
    <scope>NUCLEOTIDE SEQUENCE [LARGE SCALE GENOMIC DNA]</scope>
    <source>
        <strain evidence="2">cv. G1812</strain>
    </source>
</reference>
<accession>A0A8R7US14</accession>
<feature type="chain" id="PRO_5035893051" evidence="1">
    <location>
        <begin position="16"/>
        <end position="54"/>
    </location>
</feature>
<keyword evidence="1" id="KW-0732">Signal</keyword>
<dbReference type="AlphaFoldDB" id="A0A8R7US14"/>
<evidence type="ECO:0000313" key="3">
    <source>
        <dbReference type="Proteomes" id="UP000015106"/>
    </source>
</evidence>
<keyword evidence="3" id="KW-1185">Reference proteome</keyword>